<dbReference type="EMBL" id="GDID01004351">
    <property type="protein sequence ID" value="JAP92255.1"/>
    <property type="molecule type" value="Transcribed_RNA"/>
</dbReference>
<name>A0A146K912_9EUKA</name>
<accession>A0A146K912</accession>
<proteinExistence type="predicted"/>
<evidence type="ECO:0000256" key="1">
    <source>
        <dbReference type="SAM" id="MobiDB-lite"/>
    </source>
</evidence>
<gene>
    <name evidence="2" type="ORF">TPC1_15873</name>
</gene>
<feature type="compositionally biased region" description="Basic and acidic residues" evidence="1">
    <location>
        <begin position="267"/>
        <end position="277"/>
    </location>
</feature>
<evidence type="ECO:0000313" key="2">
    <source>
        <dbReference type="EMBL" id="JAP92255.1"/>
    </source>
</evidence>
<dbReference type="AlphaFoldDB" id="A0A146K912"/>
<feature type="region of interest" description="Disordered" evidence="1">
    <location>
        <begin position="245"/>
        <end position="277"/>
    </location>
</feature>
<feature type="non-terminal residue" evidence="2">
    <location>
        <position position="1"/>
    </location>
</feature>
<sequence>TERQQRAQFNRQSQKIYDTLEFNRHKEVPTRTRRFDLKNNENSEIRHGLCQPTDHVDFDQKVAYQDHFEQQQPQKVNINTRFLNPSDHPDAFQTFQVKKDTEVEKIMKNVIEEPRHQHPLIHRMQTTYADVGKTVQRDINVPEDFLCGKSTQKIPGDDVKGFLNGVFIDKGYTIRKLEIPKDQMKKTSKLYHEDPLDKDQYPSAGVKTQKLESLQQTITGKYAEEEKVDYQPTMKVFTSRINETQNVHGLKTNRKDEKPGFFGGQRDGGDMETYRRK</sequence>
<reference evidence="2" key="1">
    <citation type="submission" date="2015-07" db="EMBL/GenBank/DDBJ databases">
        <title>Adaptation to a free-living lifestyle via gene acquisitions in the diplomonad Trepomonas sp. PC1.</title>
        <authorList>
            <person name="Xu F."/>
            <person name="Jerlstrom-Hultqvist J."/>
            <person name="Kolisko M."/>
            <person name="Simpson A.G.B."/>
            <person name="Roger A.J."/>
            <person name="Svard S.G."/>
            <person name="Andersson J.O."/>
        </authorList>
    </citation>
    <scope>NUCLEOTIDE SEQUENCE</scope>
    <source>
        <strain evidence="2">PC1</strain>
    </source>
</reference>
<protein>
    <submittedName>
        <fullName evidence="2">Uncharacterized protein</fullName>
    </submittedName>
</protein>
<organism evidence="2">
    <name type="scientific">Trepomonas sp. PC1</name>
    <dbReference type="NCBI Taxonomy" id="1076344"/>
    <lineage>
        <taxon>Eukaryota</taxon>
        <taxon>Metamonada</taxon>
        <taxon>Diplomonadida</taxon>
        <taxon>Hexamitidae</taxon>
        <taxon>Hexamitinae</taxon>
        <taxon>Trepomonas</taxon>
    </lineage>
</organism>